<sequence>MTAGKMIAGEVQKAIYDAMIAANCCDGRIYDGVPPDAVFPYHTIGDEQVSDDGGSCGNMWIVHCDIHSWSRPDSGSKAEVKAARSAAFEAVSAITDISGFQFDGVSLETARTLSDPDGITQHDVMTIKFLINSL</sequence>
<organism evidence="1 2">
    <name type="scientific">Rhizobium oryziradicis</name>
    <dbReference type="NCBI Taxonomy" id="1867956"/>
    <lineage>
        <taxon>Bacteria</taxon>
        <taxon>Pseudomonadati</taxon>
        <taxon>Pseudomonadota</taxon>
        <taxon>Alphaproteobacteria</taxon>
        <taxon>Hyphomicrobiales</taxon>
        <taxon>Rhizobiaceae</taxon>
        <taxon>Rhizobium/Agrobacterium group</taxon>
        <taxon>Rhizobium</taxon>
    </lineage>
</organism>
<name>A0A1Q8ZRG3_9HYPH</name>
<dbReference type="InterPro" id="IPR021508">
    <property type="entry name" value="Gp17-like"/>
</dbReference>
<dbReference type="EMBL" id="MKIM01000027">
    <property type="protein sequence ID" value="OLP44646.1"/>
    <property type="molecule type" value="Genomic_DNA"/>
</dbReference>
<evidence type="ECO:0008006" key="3">
    <source>
        <dbReference type="Google" id="ProtNLM"/>
    </source>
</evidence>
<dbReference type="InterPro" id="IPR053745">
    <property type="entry name" value="Viral_Tail_Comp_sf"/>
</dbReference>
<dbReference type="Proteomes" id="UP000186894">
    <property type="component" value="Unassembled WGS sequence"/>
</dbReference>
<dbReference type="Gene3D" id="3.30.2000.30">
    <property type="match status" value="1"/>
</dbReference>
<keyword evidence="2" id="KW-1185">Reference proteome</keyword>
<dbReference type="STRING" id="1867956.BJF95_09105"/>
<protein>
    <recommendedName>
        <fullName evidence="3">DUF3168 domain-containing protein</fullName>
    </recommendedName>
</protein>
<evidence type="ECO:0000313" key="1">
    <source>
        <dbReference type="EMBL" id="OLP44646.1"/>
    </source>
</evidence>
<dbReference type="OrthoDB" id="7630456at2"/>
<dbReference type="Pfam" id="PF11367">
    <property type="entry name" value="Tail_completion_gp17"/>
    <property type="match status" value="1"/>
</dbReference>
<reference evidence="1 2" key="1">
    <citation type="submission" date="2016-09" db="EMBL/GenBank/DDBJ databases">
        <title>Rhizobium oryziradicis sp. nov., isolated from the root of rice.</title>
        <authorList>
            <person name="Zhao J."/>
            <person name="Zhang X."/>
        </authorList>
    </citation>
    <scope>NUCLEOTIDE SEQUENCE [LARGE SCALE GENOMIC DNA]</scope>
    <source>
        <strain evidence="1 2">N19</strain>
    </source>
</reference>
<dbReference type="RefSeq" id="WP_083638824.1">
    <property type="nucleotide sequence ID" value="NZ_MKIM01000027.1"/>
</dbReference>
<gene>
    <name evidence="1" type="ORF">BJF95_09105</name>
</gene>
<evidence type="ECO:0000313" key="2">
    <source>
        <dbReference type="Proteomes" id="UP000186894"/>
    </source>
</evidence>
<dbReference type="AlphaFoldDB" id="A0A1Q8ZRG3"/>
<comment type="caution">
    <text evidence="1">The sequence shown here is derived from an EMBL/GenBank/DDBJ whole genome shotgun (WGS) entry which is preliminary data.</text>
</comment>
<accession>A0A1Q8ZRG3</accession>
<proteinExistence type="predicted"/>